<dbReference type="GO" id="GO:0004644">
    <property type="term" value="F:phosphoribosylglycinamide formyltransferase activity"/>
    <property type="evidence" value="ECO:0007669"/>
    <property type="project" value="UniProtKB-EC"/>
</dbReference>
<feature type="active site" description="Proton donor" evidence="4">
    <location>
        <position position="109"/>
    </location>
</feature>
<dbReference type="CDD" id="cd08645">
    <property type="entry name" value="FMT_core_GART"/>
    <property type="match status" value="1"/>
</dbReference>
<dbReference type="PANTHER" id="PTHR43369">
    <property type="entry name" value="PHOSPHORIBOSYLGLYCINAMIDE FORMYLTRANSFERASE"/>
    <property type="match status" value="1"/>
</dbReference>
<keyword evidence="2 4" id="KW-0808">Transferase</keyword>
<comment type="pathway">
    <text evidence="1 4">Purine metabolism; IMP biosynthesis via de novo pathway; N(2)-formyl-N(1)-(5-phospho-D-ribosyl)glycinamide from N(1)-(5-phospho-D-ribosyl)glycinamide (10-formyl THF route): step 1/1.</text>
</comment>
<dbReference type="HAMAP" id="MF_01930">
    <property type="entry name" value="PurN"/>
    <property type="match status" value="1"/>
</dbReference>
<comment type="function">
    <text evidence="4">Catalyzes the transfer of a formyl group from 10-formyltetrahydrofolate to 5-phospho-ribosyl-glycinamide (GAR), producing 5-phospho-ribosyl-N-formylglycinamide (FGAR) and tetrahydrofolate.</text>
</comment>
<feature type="binding site" evidence="4">
    <location>
        <position position="65"/>
    </location>
    <ligand>
        <name>(6R)-10-formyltetrahydrofolate</name>
        <dbReference type="ChEBI" id="CHEBI:195366"/>
    </ligand>
</feature>
<dbReference type="EC" id="2.1.2.2" evidence="4"/>
<accession>A0ABV4UFK6</accession>
<dbReference type="Proteomes" id="UP001574673">
    <property type="component" value="Unassembled WGS sequence"/>
</dbReference>
<dbReference type="InterPro" id="IPR004607">
    <property type="entry name" value="GART"/>
</dbReference>
<dbReference type="PANTHER" id="PTHR43369:SF2">
    <property type="entry name" value="PHOSPHORIBOSYLGLYCINAMIDE FORMYLTRANSFERASE"/>
    <property type="match status" value="1"/>
</dbReference>
<feature type="binding site" evidence="4">
    <location>
        <position position="107"/>
    </location>
    <ligand>
        <name>(6R)-10-formyltetrahydrofolate</name>
        <dbReference type="ChEBI" id="CHEBI:195366"/>
    </ligand>
</feature>
<dbReference type="Gene3D" id="3.40.50.170">
    <property type="entry name" value="Formyl transferase, N-terminal domain"/>
    <property type="match status" value="1"/>
</dbReference>
<evidence type="ECO:0000256" key="1">
    <source>
        <dbReference type="ARBA" id="ARBA00005054"/>
    </source>
</evidence>
<dbReference type="NCBIfam" id="TIGR00639">
    <property type="entry name" value="PurN"/>
    <property type="match status" value="1"/>
</dbReference>
<sequence length="215" mass="23470">MKRIVILISGRGSNMCSILDAIAAGELPANVAAVIANRPEAAGLETARARGIPVRLVDHRHYADRAAFDAALAETIDAFAPDLVVLAGFMRILTSDFVQRYRGRMLNIHPSLLPLFTGLHTHRRALEAGVRVHGCTVHFVTPELDHGPIVIQAAVPVLDGDDEPALASRVLAQEHVIYPLAIRWFVEGRLHLLDGKVKLDLPQDERAALISPWTV</sequence>
<evidence type="ECO:0000256" key="4">
    <source>
        <dbReference type="HAMAP-Rule" id="MF_01930"/>
    </source>
</evidence>
<keyword evidence="3 4" id="KW-0658">Purine biosynthesis</keyword>
<dbReference type="RefSeq" id="WP_418891449.1">
    <property type="nucleotide sequence ID" value="NZ_JBEUWX010000002.1"/>
</dbReference>
<organism evidence="6 7">
    <name type="scientific">Dentiradicibacter hellwigii</name>
    <dbReference type="NCBI Taxonomy" id="3149053"/>
    <lineage>
        <taxon>Bacteria</taxon>
        <taxon>Pseudomonadati</taxon>
        <taxon>Pseudomonadota</taxon>
        <taxon>Betaproteobacteria</taxon>
        <taxon>Rhodocyclales</taxon>
        <taxon>Rhodocyclaceae</taxon>
        <taxon>Dentiradicibacter</taxon>
    </lineage>
</organism>
<dbReference type="Pfam" id="PF00551">
    <property type="entry name" value="Formyl_trans_N"/>
    <property type="match status" value="1"/>
</dbReference>
<comment type="catalytic activity">
    <reaction evidence="4">
        <text>N(1)-(5-phospho-beta-D-ribosyl)glycinamide + (6R)-10-formyltetrahydrofolate = N(2)-formyl-N(1)-(5-phospho-beta-D-ribosyl)glycinamide + (6S)-5,6,7,8-tetrahydrofolate + H(+)</text>
        <dbReference type="Rhea" id="RHEA:15053"/>
        <dbReference type="ChEBI" id="CHEBI:15378"/>
        <dbReference type="ChEBI" id="CHEBI:57453"/>
        <dbReference type="ChEBI" id="CHEBI:143788"/>
        <dbReference type="ChEBI" id="CHEBI:147286"/>
        <dbReference type="ChEBI" id="CHEBI:195366"/>
        <dbReference type="EC" id="2.1.2.2"/>
    </reaction>
</comment>
<evidence type="ECO:0000256" key="3">
    <source>
        <dbReference type="ARBA" id="ARBA00022755"/>
    </source>
</evidence>
<feature type="site" description="Raises pKa of active site His" evidence="4">
    <location>
        <position position="145"/>
    </location>
</feature>
<name>A0ABV4UFK6_9RHOO</name>
<dbReference type="SUPFAM" id="SSF53328">
    <property type="entry name" value="Formyltransferase"/>
    <property type="match status" value="1"/>
</dbReference>
<dbReference type="EMBL" id="JBEUWX010000002">
    <property type="protein sequence ID" value="MFA9950391.1"/>
    <property type="molecule type" value="Genomic_DNA"/>
</dbReference>
<comment type="similarity">
    <text evidence="4">Belongs to the GART family.</text>
</comment>
<protein>
    <recommendedName>
        <fullName evidence="4">Phosphoribosylglycinamide formyltransferase</fullName>
        <ecNumber evidence="4">2.1.2.2</ecNumber>
    </recommendedName>
    <alternativeName>
        <fullName evidence="4">5'-phosphoribosylglycinamide transformylase</fullName>
    </alternativeName>
    <alternativeName>
        <fullName evidence="4">GAR transformylase</fullName>
        <shortName evidence="4">GART</shortName>
    </alternativeName>
</protein>
<comment type="caution">
    <text evidence="6">The sequence shown here is derived from an EMBL/GenBank/DDBJ whole genome shotgun (WGS) entry which is preliminary data.</text>
</comment>
<dbReference type="InterPro" id="IPR036477">
    <property type="entry name" value="Formyl_transf_N_sf"/>
</dbReference>
<keyword evidence="7" id="KW-1185">Reference proteome</keyword>
<feature type="binding site" evidence="4">
    <location>
        <begin position="90"/>
        <end position="93"/>
    </location>
    <ligand>
        <name>(6R)-10-formyltetrahydrofolate</name>
        <dbReference type="ChEBI" id="CHEBI:195366"/>
    </ligand>
</feature>
<evidence type="ECO:0000313" key="6">
    <source>
        <dbReference type="EMBL" id="MFA9950391.1"/>
    </source>
</evidence>
<evidence type="ECO:0000256" key="2">
    <source>
        <dbReference type="ARBA" id="ARBA00022679"/>
    </source>
</evidence>
<proteinExistence type="inferred from homology"/>
<evidence type="ECO:0000313" key="7">
    <source>
        <dbReference type="Proteomes" id="UP001574673"/>
    </source>
</evidence>
<feature type="binding site" evidence="4">
    <location>
        <begin position="12"/>
        <end position="14"/>
    </location>
    <ligand>
        <name>N(1)-(5-phospho-beta-D-ribosyl)glycinamide</name>
        <dbReference type="ChEBI" id="CHEBI:143788"/>
    </ligand>
</feature>
<feature type="domain" description="Formyl transferase N-terminal" evidence="5">
    <location>
        <begin position="2"/>
        <end position="182"/>
    </location>
</feature>
<reference evidence="7" key="1">
    <citation type="submission" date="2024-06" db="EMBL/GenBank/DDBJ databases">
        <title>Radixoralia hellwigii gen. nov., sp nov., isolated from a root canal in the human oral cavity.</title>
        <authorList>
            <person name="Bartsch S."/>
            <person name="Wittmer A."/>
            <person name="Schulz A.-K."/>
            <person name="Neumann-Schaal M."/>
            <person name="Wolf J."/>
            <person name="Gronow S."/>
            <person name="Tennert C."/>
            <person name="Haecker G."/>
            <person name="Cieplik F."/>
            <person name="Al-Ahmad A."/>
        </authorList>
    </citation>
    <scope>NUCLEOTIDE SEQUENCE [LARGE SCALE GENOMIC DNA]</scope>
    <source>
        <strain evidence="7">Wk13</strain>
    </source>
</reference>
<dbReference type="InterPro" id="IPR002376">
    <property type="entry name" value="Formyl_transf_N"/>
</dbReference>
<evidence type="ECO:0000259" key="5">
    <source>
        <dbReference type="Pfam" id="PF00551"/>
    </source>
</evidence>
<gene>
    <name evidence="4 6" type="primary">purN</name>
    <name evidence="6" type="ORF">ABCS64_08710</name>
</gene>